<dbReference type="Proteomes" id="UP000003781">
    <property type="component" value="Unassembled WGS sequence"/>
</dbReference>
<name>A3IHS3_9CHRO</name>
<keyword evidence="2" id="KW-1185">Reference proteome</keyword>
<evidence type="ECO:0000313" key="2">
    <source>
        <dbReference type="Proteomes" id="UP000003781"/>
    </source>
</evidence>
<comment type="caution">
    <text evidence="1">The sequence shown here is derived from an EMBL/GenBank/DDBJ whole genome shotgun (WGS) entry which is preliminary data.</text>
</comment>
<dbReference type="EMBL" id="AAXW01000002">
    <property type="protein sequence ID" value="EAZ93355.1"/>
    <property type="molecule type" value="Genomic_DNA"/>
</dbReference>
<dbReference type="AlphaFoldDB" id="A3IHS3"/>
<protein>
    <submittedName>
        <fullName evidence="1">Uncharacterized protein</fullName>
    </submittedName>
</protein>
<sequence>MFSLFSCFLETLNILLISSRKSNI</sequence>
<accession>A3IHS3</accession>
<gene>
    <name evidence="1" type="ORF">CY0110_16207</name>
</gene>
<proteinExistence type="predicted"/>
<evidence type="ECO:0000313" key="1">
    <source>
        <dbReference type="EMBL" id="EAZ93355.1"/>
    </source>
</evidence>
<reference evidence="1 2" key="1">
    <citation type="submission" date="2007-03" db="EMBL/GenBank/DDBJ databases">
        <authorList>
            <person name="Stal L."/>
            <person name="Ferriera S."/>
            <person name="Johnson J."/>
            <person name="Kravitz S."/>
            <person name="Beeson K."/>
            <person name="Sutton G."/>
            <person name="Rogers Y.-H."/>
            <person name="Friedman R."/>
            <person name="Frazier M."/>
            <person name="Venter J.C."/>
        </authorList>
    </citation>
    <scope>NUCLEOTIDE SEQUENCE [LARGE SCALE GENOMIC DNA]</scope>
    <source>
        <strain evidence="1 2">CCY0110</strain>
    </source>
</reference>
<organism evidence="1 2">
    <name type="scientific">Crocosphaera chwakensis CCY0110</name>
    <dbReference type="NCBI Taxonomy" id="391612"/>
    <lineage>
        <taxon>Bacteria</taxon>
        <taxon>Bacillati</taxon>
        <taxon>Cyanobacteriota</taxon>
        <taxon>Cyanophyceae</taxon>
        <taxon>Oscillatoriophycideae</taxon>
        <taxon>Chroococcales</taxon>
        <taxon>Aphanothecaceae</taxon>
        <taxon>Crocosphaera</taxon>
        <taxon>Crocosphaera chwakensis</taxon>
    </lineage>
</organism>